<proteinExistence type="inferred from homology"/>
<dbReference type="Pfam" id="PF04072">
    <property type="entry name" value="LCM"/>
    <property type="match status" value="1"/>
</dbReference>
<evidence type="ECO:0000256" key="3">
    <source>
        <dbReference type="ARBA" id="ARBA00012834"/>
    </source>
</evidence>
<evidence type="ECO:0000256" key="8">
    <source>
        <dbReference type="ARBA" id="ARBA00029681"/>
    </source>
</evidence>
<dbReference type="GO" id="GO:0032259">
    <property type="term" value="P:methylation"/>
    <property type="evidence" value="ECO:0007669"/>
    <property type="project" value="UniProtKB-KW"/>
</dbReference>
<sequence>MFPPPPPQPRAQAGDAPTRSTDNDAAVARLSAAQKGYINDPYVKHLVPRAHLLPPRPPLINIGTYVRSAGIDELVNQWMQLSRRAGKRCQILSLGSGSDTRFWRIAARPVHALFTRSAIHGPSIGKTDRSSE</sequence>
<dbReference type="PANTHER" id="PTHR13600">
    <property type="entry name" value="LEUCINE CARBOXYL METHYLTRANSFERASE"/>
    <property type="match status" value="1"/>
</dbReference>
<dbReference type="PANTHER" id="PTHR13600:SF21">
    <property type="entry name" value="LEUCINE CARBOXYL METHYLTRANSFERASE 1"/>
    <property type="match status" value="1"/>
</dbReference>
<accession>A0A8H4VS72</accession>
<name>A0A8H4VS72_9AGAR</name>
<evidence type="ECO:0000256" key="4">
    <source>
        <dbReference type="ARBA" id="ARBA00017497"/>
    </source>
</evidence>
<keyword evidence="5" id="KW-0489">Methyltransferase</keyword>
<keyword evidence="12" id="KW-1185">Reference proteome</keyword>
<dbReference type="InterPro" id="IPR007213">
    <property type="entry name" value="Ppm1/Ppm2/Tcmp"/>
</dbReference>
<dbReference type="AlphaFoldDB" id="A0A8H4VS72"/>
<evidence type="ECO:0000256" key="10">
    <source>
        <dbReference type="SAM" id="MobiDB-lite"/>
    </source>
</evidence>
<dbReference type="Proteomes" id="UP000521872">
    <property type="component" value="Unassembled WGS sequence"/>
</dbReference>
<dbReference type="InterPro" id="IPR016651">
    <property type="entry name" value="LCMT1"/>
</dbReference>
<evidence type="ECO:0000256" key="1">
    <source>
        <dbReference type="ARBA" id="ARBA00000724"/>
    </source>
</evidence>
<dbReference type="EMBL" id="JAACJL010000015">
    <property type="protein sequence ID" value="KAF4620891.1"/>
    <property type="molecule type" value="Genomic_DNA"/>
</dbReference>
<evidence type="ECO:0000256" key="9">
    <source>
        <dbReference type="ARBA" id="ARBA00032526"/>
    </source>
</evidence>
<evidence type="ECO:0000313" key="12">
    <source>
        <dbReference type="Proteomes" id="UP000521872"/>
    </source>
</evidence>
<dbReference type="Gene3D" id="3.40.50.150">
    <property type="entry name" value="Vaccinia Virus protein VP39"/>
    <property type="match status" value="1"/>
</dbReference>
<keyword evidence="6" id="KW-0808">Transferase</keyword>
<keyword evidence="7" id="KW-0949">S-adenosyl-L-methionine</keyword>
<evidence type="ECO:0000256" key="2">
    <source>
        <dbReference type="ARBA" id="ARBA00010703"/>
    </source>
</evidence>
<dbReference type="GO" id="GO:0018423">
    <property type="term" value="F:protein C-terminal leucine carboxyl O-methyltransferase activity"/>
    <property type="evidence" value="ECO:0007669"/>
    <property type="project" value="UniProtKB-EC"/>
</dbReference>
<dbReference type="EC" id="2.1.1.233" evidence="3"/>
<comment type="catalytic activity">
    <reaction evidence="1">
        <text>[phosphatase 2A protein]-C-terminal L-leucine + S-adenosyl-L-methionine = [phosphatase 2A protein]-C-terminal L-leucine methyl ester + S-adenosyl-L-homocysteine</text>
        <dbReference type="Rhea" id="RHEA:48544"/>
        <dbReference type="Rhea" id="RHEA-COMP:12134"/>
        <dbReference type="Rhea" id="RHEA-COMP:12135"/>
        <dbReference type="ChEBI" id="CHEBI:57856"/>
        <dbReference type="ChEBI" id="CHEBI:59789"/>
        <dbReference type="ChEBI" id="CHEBI:90516"/>
        <dbReference type="ChEBI" id="CHEBI:90517"/>
        <dbReference type="EC" id="2.1.1.233"/>
    </reaction>
</comment>
<comment type="similarity">
    <text evidence="2">Belongs to the methyltransferase superfamily. LCMT family.</text>
</comment>
<dbReference type="InterPro" id="IPR029063">
    <property type="entry name" value="SAM-dependent_MTases_sf"/>
</dbReference>
<feature type="region of interest" description="Disordered" evidence="10">
    <location>
        <begin position="1"/>
        <end position="23"/>
    </location>
</feature>
<reference evidence="11 12" key="1">
    <citation type="submission" date="2019-12" db="EMBL/GenBank/DDBJ databases">
        <authorList>
            <person name="Floudas D."/>
            <person name="Bentzer J."/>
            <person name="Ahren D."/>
            <person name="Johansson T."/>
            <person name="Persson P."/>
            <person name="Tunlid A."/>
        </authorList>
    </citation>
    <scope>NUCLEOTIDE SEQUENCE [LARGE SCALE GENOMIC DNA]</scope>
    <source>
        <strain evidence="11 12">CBS 102.39</strain>
    </source>
</reference>
<evidence type="ECO:0000256" key="7">
    <source>
        <dbReference type="ARBA" id="ARBA00022691"/>
    </source>
</evidence>
<evidence type="ECO:0000256" key="6">
    <source>
        <dbReference type="ARBA" id="ARBA00022679"/>
    </source>
</evidence>
<comment type="caution">
    <text evidence="11">The sequence shown here is derived from an EMBL/GenBank/DDBJ whole genome shotgun (WGS) entry which is preliminary data.</text>
</comment>
<evidence type="ECO:0000256" key="5">
    <source>
        <dbReference type="ARBA" id="ARBA00022603"/>
    </source>
</evidence>
<organism evidence="11 12">
    <name type="scientific">Agrocybe pediades</name>
    <dbReference type="NCBI Taxonomy" id="84607"/>
    <lineage>
        <taxon>Eukaryota</taxon>
        <taxon>Fungi</taxon>
        <taxon>Dikarya</taxon>
        <taxon>Basidiomycota</taxon>
        <taxon>Agaricomycotina</taxon>
        <taxon>Agaricomycetes</taxon>
        <taxon>Agaricomycetidae</taxon>
        <taxon>Agaricales</taxon>
        <taxon>Agaricineae</taxon>
        <taxon>Strophariaceae</taxon>
        <taxon>Agrocybe</taxon>
    </lineage>
</organism>
<evidence type="ECO:0000313" key="11">
    <source>
        <dbReference type="EMBL" id="KAF4620891.1"/>
    </source>
</evidence>
<gene>
    <name evidence="11" type="ORF">D9613_000893</name>
</gene>
<protein>
    <recommendedName>
        <fullName evidence="4">Leucine carboxyl methyltransferase 1</fullName>
        <ecNumber evidence="3">2.1.1.233</ecNumber>
    </recommendedName>
    <alternativeName>
        <fullName evidence="8">Protein phosphatase methyltransferase 1</fullName>
    </alternativeName>
    <alternativeName>
        <fullName evidence="9">[Phosphatase 2A protein]-leucine-carboxy methyltransferase 1</fullName>
    </alternativeName>
</protein>
<dbReference type="SUPFAM" id="SSF53335">
    <property type="entry name" value="S-adenosyl-L-methionine-dependent methyltransferases"/>
    <property type="match status" value="1"/>
</dbReference>